<keyword evidence="2" id="KW-1185">Reference proteome</keyword>
<protein>
    <submittedName>
        <fullName evidence="1">Uncharacterized protein</fullName>
    </submittedName>
</protein>
<sequence>MLSTNSYTQDTTDRDNWFDTLIASIKADKLMLDTNTAPLDKIQQYAVFMQDNVIEVANFTKKKLDALIVSEIIVTYFKLLKETSGHPKKLALDLNMRQGEILTWIEIGDGQEDFEDELLLIQAQINAKYHTAGYDMTATIVEESDHLTIPAHYKVIL</sequence>
<name>A0A1C4ED61_9BACT</name>
<accession>A0A1C4ED61</accession>
<organism evidence="1 2">
    <name type="scientific">Chitinophaga costaii</name>
    <dbReference type="NCBI Taxonomy" id="1335309"/>
    <lineage>
        <taxon>Bacteria</taxon>
        <taxon>Pseudomonadati</taxon>
        <taxon>Bacteroidota</taxon>
        <taxon>Chitinophagia</taxon>
        <taxon>Chitinophagales</taxon>
        <taxon>Chitinophagaceae</taxon>
        <taxon>Chitinophaga</taxon>
    </lineage>
</organism>
<proteinExistence type="predicted"/>
<dbReference type="EMBL" id="FMAR01000008">
    <property type="protein sequence ID" value="SCC41485.1"/>
    <property type="molecule type" value="Genomic_DNA"/>
</dbReference>
<evidence type="ECO:0000313" key="2">
    <source>
        <dbReference type="Proteomes" id="UP000242818"/>
    </source>
</evidence>
<dbReference type="OrthoDB" id="952658at2"/>
<dbReference type="Proteomes" id="UP000242818">
    <property type="component" value="Unassembled WGS sequence"/>
</dbReference>
<reference evidence="1 2" key="1">
    <citation type="submission" date="2016-08" db="EMBL/GenBank/DDBJ databases">
        <authorList>
            <person name="Seilhamer J.J."/>
        </authorList>
    </citation>
    <scope>NUCLEOTIDE SEQUENCE [LARGE SCALE GENOMIC DNA]</scope>
    <source>
        <strain evidence="1 2">A37T2</strain>
    </source>
</reference>
<evidence type="ECO:0000313" key="1">
    <source>
        <dbReference type="EMBL" id="SCC41485.1"/>
    </source>
</evidence>
<gene>
    <name evidence="1" type="ORF">GA0116948_10822</name>
</gene>
<dbReference type="RefSeq" id="WP_123891796.1">
    <property type="nucleotide sequence ID" value="NZ_FMAR01000008.1"/>
</dbReference>
<dbReference type="AlphaFoldDB" id="A0A1C4ED61"/>